<proteinExistence type="predicted"/>
<evidence type="ECO:0000256" key="2">
    <source>
        <dbReference type="ARBA" id="ARBA00022741"/>
    </source>
</evidence>
<accession>A0ABT7H688</accession>
<dbReference type="PANTHER" id="PTHR43289">
    <property type="entry name" value="MITOGEN-ACTIVATED PROTEIN KINASE KINASE KINASE 20-RELATED"/>
    <property type="match status" value="1"/>
</dbReference>
<keyword evidence="2 5" id="KW-0547">Nucleotide-binding</keyword>
<evidence type="ECO:0000256" key="4">
    <source>
        <dbReference type="ARBA" id="ARBA00022840"/>
    </source>
</evidence>
<feature type="region of interest" description="Disordered" evidence="6">
    <location>
        <begin position="1"/>
        <end position="22"/>
    </location>
</feature>
<organism evidence="8 9">
    <name type="scientific">Streptomyces katrae</name>
    <dbReference type="NCBI Taxonomy" id="68223"/>
    <lineage>
        <taxon>Bacteria</taxon>
        <taxon>Bacillati</taxon>
        <taxon>Actinomycetota</taxon>
        <taxon>Actinomycetes</taxon>
        <taxon>Kitasatosporales</taxon>
        <taxon>Streptomycetaceae</taxon>
        <taxon>Streptomyces</taxon>
    </lineage>
</organism>
<dbReference type="PROSITE" id="PS00107">
    <property type="entry name" value="PROTEIN_KINASE_ATP"/>
    <property type="match status" value="1"/>
</dbReference>
<dbReference type="Proteomes" id="UP001223390">
    <property type="component" value="Unassembled WGS sequence"/>
</dbReference>
<dbReference type="Pfam" id="PF00069">
    <property type="entry name" value="Pkinase"/>
    <property type="match status" value="1"/>
</dbReference>
<dbReference type="GO" id="GO:0016301">
    <property type="term" value="F:kinase activity"/>
    <property type="evidence" value="ECO:0007669"/>
    <property type="project" value="UniProtKB-KW"/>
</dbReference>
<dbReference type="PROSITE" id="PS00108">
    <property type="entry name" value="PROTEIN_KINASE_ST"/>
    <property type="match status" value="1"/>
</dbReference>
<evidence type="ECO:0000256" key="1">
    <source>
        <dbReference type="ARBA" id="ARBA00022679"/>
    </source>
</evidence>
<keyword evidence="4 5" id="KW-0067">ATP-binding</keyword>
<evidence type="ECO:0000313" key="9">
    <source>
        <dbReference type="Proteomes" id="UP001223390"/>
    </source>
</evidence>
<comment type="caution">
    <text evidence="8">The sequence shown here is derived from an EMBL/GenBank/DDBJ whole genome shotgun (WGS) entry which is preliminary data.</text>
</comment>
<keyword evidence="3 8" id="KW-0418">Kinase</keyword>
<name>A0ABT7H688_9ACTN</name>
<evidence type="ECO:0000256" key="6">
    <source>
        <dbReference type="SAM" id="MobiDB-lite"/>
    </source>
</evidence>
<sequence>MRSTAPGGRVHPARPGDPKRIGPYRIIGRLGTGGMGTVHAALDPRGTRVAVKSVHPAQAQDPEFRARFRREVALSARVQGPCLVPVLAADTEAERPWLAAQYVPGPTLDRHLAAHGPLTGGSLYAFAAGTAQALAAIHRAGVVHRDVKPQNVILSPAGPRMLDFGIAHAADGTSVTRTGVMTGTPGWISPEHYRSGTTGPAGDLFAWGALVAHAATGRLPFGTGAPDVVAFRVMSGDPDLGGVPAALREVVEAALAKDPAARPTAERAADRCSALLAAEATQLLTAGVAPTLAGDPIAAQWHLPAVDDPAW</sequence>
<gene>
    <name evidence="8" type="ORF">QEZ40_000867</name>
</gene>
<dbReference type="EMBL" id="JASITI010000117">
    <property type="protein sequence ID" value="MDK9501425.1"/>
    <property type="molecule type" value="Genomic_DNA"/>
</dbReference>
<dbReference type="InterPro" id="IPR000719">
    <property type="entry name" value="Prot_kinase_dom"/>
</dbReference>
<keyword evidence="1" id="KW-0808">Transferase</keyword>
<feature type="non-terminal residue" evidence="8">
    <location>
        <position position="311"/>
    </location>
</feature>
<dbReference type="CDD" id="cd14014">
    <property type="entry name" value="STKc_PknB_like"/>
    <property type="match status" value="1"/>
</dbReference>
<feature type="domain" description="Protein kinase" evidence="7">
    <location>
        <begin position="24"/>
        <end position="276"/>
    </location>
</feature>
<reference evidence="8 9" key="1">
    <citation type="submission" date="2023-05" db="EMBL/GenBank/DDBJ databases">
        <title>Sequencing and Assembly of Streptomyces sp. NP73.</title>
        <authorList>
            <person name="Konwar A.N."/>
            <person name="Saikia K."/>
            <person name="Thakur D."/>
        </authorList>
    </citation>
    <scope>NUCLEOTIDE SEQUENCE [LARGE SCALE GENOMIC DNA]</scope>
    <source>
        <strain evidence="8 9">NP73</strain>
    </source>
</reference>
<dbReference type="Gene3D" id="3.30.200.20">
    <property type="entry name" value="Phosphorylase Kinase, domain 1"/>
    <property type="match status" value="1"/>
</dbReference>
<evidence type="ECO:0000256" key="3">
    <source>
        <dbReference type="ARBA" id="ARBA00022777"/>
    </source>
</evidence>
<dbReference type="SUPFAM" id="SSF56112">
    <property type="entry name" value="Protein kinase-like (PK-like)"/>
    <property type="match status" value="1"/>
</dbReference>
<keyword evidence="9" id="KW-1185">Reference proteome</keyword>
<dbReference type="InterPro" id="IPR017441">
    <property type="entry name" value="Protein_kinase_ATP_BS"/>
</dbReference>
<evidence type="ECO:0000256" key="5">
    <source>
        <dbReference type="PROSITE-ProRule" id="PRU10141"/>
    </source>
</evidence>
<evidence type="ECO:0000313" key="8">
    <source>
        <dbReference type="EMBL" id="MDK9501425.1"/>
    </source>
</evidence>
<evidence type="ECO:0000259" key="7">
    <source>
        <dbReference type="PROSITE" id="PS50011"/>
    </source>
</evidence>
<dbReference type="PANTHER" id="PTHR43289:SF34">
    <property type="entry name" value="SERINE_THREONINE-PROTEIN KINASE YBDM-RELATED"/>
    <property type="match status" value="1"/>
</dbReference>
<dbReference type="RefSeq" id="WP_285346813.1">
    <property type="nucleotide sequence ID" value="NZ_JASITI010000117.1"/>
</dbReference>
<dbReference type="PROSITE" id="PS50011">
    <property type="entry name" value="PROTEIN_KINASE_DOM"/>
    <property type="match status" value="1"/>
</dbReference>
<dbReference type="InterPro" id="IPR011009">
    <property type="entry name" value="Kinase-like_dom_sf"/>
</dbReference>
<protein>
    <submittedName>
        <fullName evidence="8">Serine/threonine-protein kinase</fullName>
    </submittedName>
</protein>
<feature type="binding site" evidence="5">
    <location>
        <position position="52"/>
    </location>
    <ligand>
        <name>ATP</name>
        <dbReference type="ChEBI" id="CHEBI:30616"/>
    </ligand>
</feature>
<dbReference type="Gene3D" id="1.10.510.10">
    <property type="entry name" value="Transferase(Phosphotransferase) domain 1"/>
    <property type="match status" value="1"/>
</dbReference>
<dbReference type="InterPro" id="IPR008271">
    <property type="entry name" value="Ser/Thr_kinase_AS"/>
</dbReference>
<dbReference type="SMART" id="SM00220">
    <property type="entry name" value="S_TKc"/>
    <property type="match status" value="1"/>
</dbReference>